<feature type="compositionally biased region" description="Polar residues" evidence="1">
    <location>
        <begin position="8"/>
        <end position="20"/>
    </location>
</feature>
<organism evidence="2 3">
    <name type="scientific">Syncephalastrum racemosum</name>
    <name type="common">Filamentous fungus</name>
    <dbReference type="NCBI Taxonomy" id="13706"/>
    <lineage>
        <taxon>Eukaryota</taxon>
        <taxon>Fungi</taxon>
        <taxon>Fungi incertae sedis</taxon>
        <taxon>Mucoromycota</taxon>
        <taxon>Mucoromycotina</taxon>
        <taxon>Mucoromycetes</taxon>
        <taxon>Mucorales</taxon>
        <taxon>Syncephalastraceae</taxon>
        <taxon>Syncephalastrum</taxon>
    </lineage>
</organism>
<evidence type="ECO:0000256" key="1">
    <source>
        <dbReference type="SAM" id="MobiDB-lite"/>
    </source>
</evidence>
<feature type="compositionally biased region" description="Basic and acidic residues" evidence="1">
    <location>
        <begin position="131"/>
        <end position="142"/>
    </location>
</feature>
<comment type="caution">
    <text evidence="2">The sequence shown here is derived from an EMBL/GenBank/DDBJ whole genome shotgun (WGS) entry which is preliminary data.</text>
</comment>
<dbReference type="OMA" id="LCHMEED"/>
<keyword evidence="3" id="KW-1185">Reference proteome</keyword>
<dbReference type="Proteomes" id="UP000242180">
    <property type="component" value="Unassembled WGS sequence"/>
</dbReference>
<protein>
    <submittedName>
        <fullName evidence="2">Uncharacterized protein</fullName>
    </submittedName>
</protein>
<dbReference type="AlphaFoldDB" id="A0A1X2HJS1"/>
<evidence type="ECO:0000313" key="2">
    <source>
        <dbReference type="EMBL" id="ORY98846.1"/>
    </source>
</evidence>
<proteinExistence type="predicted"/>
<accession>A0A1X2HJS1</accession>
<reference evidence="2 3" key="1">
    <citation type="submission" date="2016-07" db="EMBL/GenBank/DDBJ databases">
        <title>Pervasive Adenine N6-methylation of Active Genes in Fungi.</title>
        <authorList>
            <consortium name="DOE Joint Genome Institute"/>
            <person name="Mondo S.J."/>
            <person name="Dannebaum R.O."/>
            <person name="Kuo R.C."/>
            <person name="Labutti K."/>
            <person name="Haridas S."/>
            <person name="Kuo A."/>
            <person name="Salamov A."/>
            <person name="Ahrendt S.R."/>
            <person name="Lipzen A."/>
            <person name="Sullivan W."/>
            <person name="Andreopoulos W.B."/>
            <person name="Clum A."/>
            <person name="Lindquist E."/>
            <person name="Daum C."/>
            <person name="Ramamoorthy G.K."/>
            <person name="Gryganskyi A."/>
            <person name="Culley D."/>
            <person name="Magnuson J.K."/>
            <person name="James T.Y."/>
            <person name="O'Malley M.A."/>
            <person name="Stajich J.E."/>
            <person name="Spatafora J.W."/>
            <person name="Visel A."/>
            <person name="Grigoriev I.V."/>
        </authorList>
    </citation>
    <scope>NUCLEOTIDE SEQUENCE [LARGE SCALE GENOMIC DNA]</scope>
    <source>
        <strain evidence="2 3">NRRL 2496</strain>
    </source>
</reference>
<dbReference type="OrthoDB" id="2284111at2759"/>
<dbReference type="InParanoid" id="A0A1X2HJS1"/>
<evidence type="ECO:0000313" key="3">
    <source>
        <dbReference type="Proteomes" id="UP000242180"/>
    </source>
</evidence>
<feature type="region of interest" description="Disordered" evidence="1">
    <location>
        <begin position="102"/>
        <end position="150"/>
    </location>
</feature>
<feature type="region of interest" description="Disordered" evidence="1">
    <location>
        <begin position="1"/>
        <end position="20"/>
    </location>
</feature>
<gene>
    <name evidence="2" type="ORF">BCR43DRAFT_488272</name>
</gene>
<feature type="compositionally biased region" description="Basic and acidic residues" evidence="1">
    <location>
        <begin position="102"/>
        <end position="116"/>
    </location>
</feature>
<feature type="compositionally biased region" description="Acidic residues" evidence="1">
    <location>
        <begin position="117"/>
        <end position="130"/>
    </location>
</feature>
<dbReference type="EMBL" id="MCGN01000003">
    <property type="protein sequence ID" value="ORY98846.1"/>
    <property type="molecule type" value="Genomic_DNA"/>
</dbReference>
<name>A0A1X2HJS1_SYNRA</name>
<sequence length="193" mass="22679">MWSKKRSNAPSTIFSRGTMSPRQVATKAYTLACKKLDKDDHRRRPHYHVRERVLLNNTMNKAEDVLNKRNPRFNRRVLAAEDDEHEYDLNPQESVAHDYFHHHQNNHHDSPLHELVSDDEDDDDDDDKEEPTDMDHTQEHQRKQQQQQDHLIQHSFLQHQHNSIPSTDNTLYNDCRITIVPSPALVSGTPTLI</sequence>